<dbReference type="AlphaFoldDB" id="A0A151WKA9"/>
<gene>
    <name evidence="1" type="ORF">ALC60_12641</name>
</gene>
<protein>
    <submittedName>
        <fullName evidence="1">Uncharacterized protein</fullName>
    </submittedName>
</protein>
<proteinExistence type="predicted"/>
<reference evidence="1 2" key="1">
    <citation type="submission" date="2015-09" db="EMBL/GenBank/DDBJ databases">
        <title>Trachymyrmex zeteki WGS genome.</title>
        <authorList>
            <person name="Nygaard S."/>
            <person name="Hu H."/>
            <person name="Boomsma J."/>
            <person name="Zhang G."/>
        </authorList>
    </citation>
    <scope>NUCLEOTIDE SEQUENCE [LARGE SCALE GENOMIC DNA]</scope>
    <source>
        <strain evidence="1">Tzet28-1</strain>
        <tissue evidence="1">Whole body</tissue>
    </source>
</reference>
<dbReference type="EMBL" id="KQ983012">
    <property type="protein sequence ID" value="KYQ48313.1"/>
    <property type="molecule type" value="Genomic_DNA"/>
</dbReference>
<keyword evidence="2" id="KW-1185">Reference proteome</keyword>
<evidence type="ECO:0000313" key="1">
    <source>
        <dbReference type="EMBL" id="KYQ48313.1"/>
    </source>
</evidence>
<sequence>MNDMSRKMKNPLLSAAGPDFPFDNYAENTLLVPVTPATPAVWAGLSSLKI</sequence>
<evidence type="ECO:0000313" key="2">
    <source>
        <dbReference type="Proteomes" id="UP000075809"/>
    </source>
</evidence>
<dbReference type="Proteomes" id="UP000075809">
    <property type="component" value="Unassembled WGS sequence"/>
</dbReference>
<organism evidence="1 2">
    <name type="scientific">Mycetomoellerius zeteki</name>
    <dbReference type="NCBI Taxonomy" id="64791"/>
    <lineage>
        <taxon>Eukaryota</taxon>
        <taxon>Metazoa</taxon>
        <taxon>Ecdysozoa</taxon>
        <taxon>Arthropoda</taxon>
        <taxon>Hexapoda</taxon>
        <taxon>Insecta</taxon>
        <taxon>Pterygota</taxon>
        <taxon>Neoptera</taxon>
        <taxon>Endopterygota</taxon>
        <taxon>Hymenoptera</taxon>
        <taxon>Apocrita</taxon>
        <taxon>Aculeata</taxon>
        <taxon>Formicoidea</taxon>
        <taxon>Formicidae</taxon>
        <taxon>Myrmicinae</taxon>
        <taxon>Mycetomoellerius</taxon>
    </lineage>
</organism>
<accession>A0A151WKA9</accession>
<name>A0A151WKA9_9HYME</name>